<dbReference type="EMBL" id="CAMXCT020001485">
    <property type="protein sequence ID" value="CAL1143879.1"/>
    <property type="molecule type" value="Genomic_DNA"/>
</dbReference>
<dbReference type="AlphaFoldDB" id="A0A9P1CF49"/>
<evidence type="ECO:0000313" key="2">
    <source>
        <dbReference type="EMBL" id="CAL4777816.1"/>
    </source>
</evidence>
<dbReference type="EMBL" id="CAMXCT030001485">
    <property type="protein sequence ID" value="CAL4777816.1"/>
    <property type="molecule type" value="Genomic_DNA"/>
</dbReference>
<keyword evidence="3" id="KW-1185">Reference proteome</keyword>
<evidence type="ECO:0000313" key="3">
    <source>
        <dbReference type="Proteomes" id="UP001152797"/>
    </source>
</evidence>
<reference evidence="2 3" key="2">
    <citation type="submission" date="2024-05" db="EMBL/GenBank/DDBJ databases">
        <authorList>
            <person name="Chen Y."/>
            <person name="Shah S."/>
            <person name="Dougan E. K."/>
            <person name="Thang M."/>
            <person name="Chan C."/>
        </authorList>
    </citation>
    <scope>NUCLEOTIDE SEQUENCE [LARGE SCALE GENOMIC DNA]</scope>
</reference>
<reference evidence="1" key="1">
    <citation type="submission" date="2022-10" db="EMBL/GenBank/DDBJ databases">
        <authorList>
            <person name="Chen Y."/>
            <person name="Dougan E. K."/>
            <person name="Chan C."/>
            <person name="Rhodes N."/>
            <person name="Thang M."/>
        </authorList>
    </citation>
    <scope>NUCLEOTIDE SEQUENCE</scope>
</reference>
<organism evidence="1">
    <name type="scientific">Cladocopium goreaui</name>
    <dbReference type="NCBI Taxonomy" id="2562237"/>
    <lineage>
        <taxon>Eukaryota</taxon>
        <taxon>Sar</taxon>
        <taxon>Alveolata</taxon>
        <taxon>Dinophyceae</taxon>
        <taxon>Suessiales</taxon>
        <taxon>Symbiodiniaceae</taxon>
        <taxon>Cladocopium</taxon>
    </lineage>
</organism>
<evidence type="ECO:0000313" key="1">
    <source>
        <dbReference type="EMBL" id="CAI3990504.1"/>
    </source>
</evidence>
<accession>A0A9P1CF49</accession>
<gene>
    <name evidence="1" type="ORF">C1SCF055_LOCUS17488</name>
</gene>
<dbReference type="EMBL" id="CAMXCT010001485">
    <property type="protein sequence ID" value="CAI3990504.1"/>
    <property type="molecule type" value="Genomic_DNA"/>
</dbReference>
<protein>
    <submittedName>
        <fullName evidence="1">Uncharacterized protein</fullName>
    </submittedName>
</protein>
<dbReference type="Proteomes" id="UP001152797">
    <property type="component" value="Unassembled WGS sequence"/>
</dbReference>
<name>A0A9P1CF49_9DINO</name>
<dbReference type="OrthoDB" id="416405at2759"/>
<comment type="caution">
    <text evidence="1">The sequence shown here is derived from an EMBL/GenBank/DDBJ whole genome shotgun (WGS) entry which is preliminary data.</text>
</comment>
<sequence>MSKFPVSRHHFARYEVNSGDIRVARFRKHAASPAHRTAESMAGGKAPALEEIGGFSPTMSEWKSVISHSKPGHCQADVDDAGNRKKAHMMRWCLAEAHRQKQREAIQTALCVSLAQDQRGRRFLVRFRAVDAKLAVCYGTLQLVKVVASPNAPGAQGIRQMTLKALQNFCTPSLPPTYGGLLPGAKEEKPCDNDLLQALMGKVECIAADAAGDEQLAMRDLAGISGPDIVELQDVMGQSFQNLKVLGKDRAHAAQRMLSRPWAADPQLKEVIEEFVEKPHSVARLINNSHVFKDLYSDFRQKSHEKVPIAKSIRDLAFARQRYSSESKVLARLVLTWDAVLGVLTAVPDMRGRTSAEGAACLATLQFLTPEKALLLSMLADAALELHRVVRAFDTDVCDESELPYELDRYRGVIRKLFVEGACLHVGLTKIMLQHLSEQRLLISPGFRAKLGGADAVTEELKRQCLKRMSAYVAVAESVLEGEFPHFQLVSSLRVFSLSDESRLKKQLESGERANCLEKLARAIGVEEESLKYEFEHFLPIASKYARIEGLENFYAWKKAIQCTEKNRMVHSADALIPALARLACWSCSSSGVERGFSAAQGSKQLGQSQDENATLEEVMLILQQVVSSPEFGAGEEKELICAAKKVWVAHCSRVRASGSLKRVQRWDKCIPRKKLKDGEAGFLQGCAIVNDQLASSSSAAASLPKTVSSADDIAEVFGEKQMAELRFNADKKSKAQIEEALLGVIHSSEITDAVRALVATTAEKLAKTQRQRNNDQKLVQSRVSNKEAAWCDQAPIYVGFCPDVHVPADATIVRDLHAGRIFVCQDPTNVSPTLRFFAGLVGGILACPKFVETKGHFGVALAFKPAIKVKRSFFMTPAFVNGNRALCTDLAEVLQLQECNFQLLNRQGLDDAIAKLTVSRARQLIVLRNDQMDEDFPQVRLQFTGLSEAVEHWVFCSEDKSRSRSGIAASY</sequence>
<proteinExistence type="predicted"/>